<dbReference type="FunFam" id="1.10.10.10:FF:000214">
    <property type="entry name" value="Methylated-DNA--protein-cysteine methyltransferase"/>
    <property type="match status" value="1"/>
</dbReference>
<keyword evidence="7" id="KW-0234">DNA repair</keyword>
<dbReference type="CDD" id="cd06445">
    <property type="entry name" value="ATase"/>
    <property type="match status" value="1"/>
</dbReference>
<dbReference type="InterPro" id="IPR036217">
    <property type="entry name" value="MethylDNA_cys_MeTrfase_DNAb"/>
</dbReference>
<evidence type="ECO:0000256" key="2">
    <source>
        <dbReference type="ARBA" id="ARBA00008711"/>
    </source>
</evidence>
<evidence type="ECO:0000259" key="10">
    <source>
        <dbReference type="Pfam" id="PF02870"/>
    </source>
</evidence>
<dbReference type="Gene3D" id="1.10.10.10">
    <property type="entry name" value="Winged helix-like DNA-binding domain superfamily/Winged helix DNA-binding domain"/>
    <property type="match status" value="1"/>
</dbReference>
<dbReference type="InterPro" id="IPR008332">
    <property type="entry name" value="MethylG_MeTrfase_N"/>
</dbReference>
<dbReference type="InterPro" id="IPR014048">
    <property type="entry name" value="MethylDNA_cys_MeTrfase_DNA-bd"/>
</dbReference>
<feature type="domain" description="Methylguanine DNA methyltransferase ribonuclease-like" evidence="10">
    <location>
        <begin position="3"/>
        <end position="77"/>
    </location>
</feature>
<keyword evidence="4 11" id="KW-0489">Methyltransferase</keyword>
<dbReference type="PANTHER" id="PTHR10815">
    <property type="entry name" value="METHYLATED-DNA--PROTEIN-CYSTEINE METHYLTRANSFERASE"/>
    <property type="match status" value="1"/>
</dbReference>
<evidence type="ECO:0000256" key="1">
    <source>
        <dbReference type="ARBA" id="ARBA00001286"/>
    </source>
</evidence>
<dbReference type="Proteomes" id="UP000234331">
    <property type="component" value="Unassembled WGS sequence"/>
</dbReference>
<dbReference type="InterPro" id="IPR036388">
    <property type="entry name" value="WH-like_DNA-bd_sf"/>
</dbReference>
<sequence length="210" mass="22719">MTLYTTMPSPLGELLLAGTDSGDGADGVALTSLSMTRQRGAVAPAAHWQRAREPFAEVVRQLDRYFAGELREFRLTLRSHGSPFQERVWRELEAIPYGTTISYGALAARMGAGRRDARAVGTAVGANPLLLIRPCHRVIGADGALRGFAAGLDRKEFLLRHEGARTPALERVPARPVPDAPPAVAWAARITRTRRTASRGTAVREAADRA</sequence>
<dbReference type="AlphaFoldDB" id="A0A2I2L0Y9"/>
<evidence type="ECO:0000256" key="7">
    <source>
        <dbReference type="ARBA" id="ARBA00023204"/>
    </source>
</evidence>
<dbReference type="RefSeq" id="WP_101835608.1">
    <property type="nucleotide sequence ID" value="NZ_FZMO01000542.1"/>
</dbReference>
<evidence type="ECO:0000256" key="3">
    <source>
        <dbReference type="ARBA" id="ARBA00011918"/>
    </source>
</evidence>
<name>A0A2I2L0Y9_9ACTN</name>
<dbReference type="EMBL" id="FZMO01000542">
    <property type="protein sequence ID" value="SNQ51578.1"/>
    <property type="molecule type" value="Genomic_DNA"/>
</dbReference>
<keyword evidence="6" id="KW-0227">DNA damage</keyword>
<dbReference type="Pfam" id="PF01035">
    <property type="entry name" value="DNA_binding_1"/>
    <property type="match status" value="1"/>
</dbReference>
<organism evidence="11 12">
    <name type="scientific">Frankia canadensis</name>
    <dbReference type="NCBI Taxonomy" id="1836972"/>
    <lineage>
        <taxon>Bacteria</taxon>
        <taxon>Bacillati</taxon>
        <taxon>Actinomycetota</taxon>
        <taxon>Actinomycetes</taxon>
        <taxon>Frankiales</taxon>
        <taxon>Frankiaceae</taxon>
        <taxon>Frankia</taxon>
    </lineage>
</organism>
<evidence type="ECO:0000256" key="8">
    <source>
        <dbReference type="ARBA" id="ARBA00049348"/>
    </source>
</evidence>
<feature type="domain" description="Methylated-DNA-[protein]-cysteine S-methyltransferase DNA binding" evidence="9">
    <location>
        <begin position="83"/>
        <end position="164"/>
    </location>
</feature>
<gene>
    <name evidence="11" type="primary">ogt</name>
    <name evidence="11" type="ORF">FRACA_750013</name>
</gene>
<dbReference type="PANTHER" id="PTHR10815:SF5">
    <property type="entry name" value="METHYLATED-DNA--PROTEIN-CYSTEINE METHYLTRANSFERASE"/>
    <property type="match status" value="1"/>
</dbReference>
<dbReference type="NCBIfam" id="TIGR00589">
    <property type="entry name" value="ogt"/>
    <property type="match status" value="1"/>
</dbReference>
<evidence type="ECO:0000256" key="4">
    <source>
        <dbReference type="ARBA" id="ARBA00022603"/>
    </source>
</evidence>
<evidence type="ECO:0000256" key="6">
    <source>
        <dbReference type="ARBA" id="ARBA00022763"/>
    </source>
</evidence>
<dbReference type="InterPro" id="IPR036631">
    <property type="entry name" value="MGMT_N_sf"/>
</dbReference>
<comment type="similarity">
    <text evidence="2">Belongs to the MGMT family.</text>
</comment>
<dbReference type="EC" id="2.1.1.63" evidence="3"/>
<dbReference type="SUPFAM" id="SSF46767">
    <property type="entry name" value="Methylated DNA-protein cysteine methyltransferase, C-terminal domain"/>
    <property type="match status" value="1"/>
</dbReference>
<proteinExistence type="inferred from homology"/>
<keyword evidence="12" id="KW-1185">Reference proteome</keyword>
<dbReference type="GO" id="GO:0006281">
    <property type="term" value="P:DNA repair"/>
    <property type="evidence" value="ECO:0007669"/>
    <property type="project" value="UniProtKB-KW"/>
</dbReference>
<reference evidence="11 12" key="1">
    <citation type="submission" date="2017-06" db="EMBL/GenBank/DDBJ databases">
        <authorList>
            <person name="Kim H.J."/>
            <person name="Triplett B.A."/>
        </authorList>
    </citation>
    <scope>NUCLEOTIDE SEQUENCE [LARGE SCALE GENOMIC DNA]</scope>
    <source>
        <strain evidence="11">FRACA_ARgP5</strain>
    </source>
</reference>
<keyword evidence="5 11" id="KW-0808">Transferase</keyword>
<evidence type="ECO:0000313" key="12">
    <source>
        <dbReference type="Proteomes" id="UP000234331"/>
    </source>
</evidence>
<accession>A0A2I2L0Y9</accession>
<evidence type="ECO:0000313" key="11">
    <source>
        <dbReference type="EMBL" id="SNQ51578.1"/>
    </source>
</evidence>
<protein>
    <recommendedName>
        <fullName evidence="3">methylated-DNA--[protein]-cysteine S-methyltransferase</fullName>
        <ecNumber evidence="3">2.1.1.63</ecNumber>
    </recommendedName>
</protein>
<comment type="catalytic activity">
    <reaction evidence="8">
        <text>a 6-O-methyl-2'-deoxyguanosine in DNA + L-cysteinyl-[protein] = S-methyl-L-cysteinyl-[protein] + a 2'-deoxyguanosine in DNA</text>
        <dbReference type="Rhea" id="RHEA:24000"/>
        <dbReference type="Rhea" id="RHEA-COMP:10131"/>
        <dbReference type="Rhea" id="RHEA-COMP:10132"/>
        <dbReference type="Rhea" id="RHEA-COMP:11367"/>
        <dbReference type="Rhea" id="RHEA-COMP:11368"/>
        <dbReference type="ChEBI" id="CHEBI:29950"/>
        <dbReference type="ChEBI" id="CHEBI:82612"/>
        <dbReference type="ChEBI" id="CHEBI:85445"/>
        <dbReference type="ChEBI" id="CHEBI:85448"/>
        <dbReference type="EC" id="2.1.1.63"/>
    </reaction>
</comment>
<dbReference type="Pfam" id="PF02870">
    <property type="entry name" value="Methyltransf_1N"/>
    <property type="match status" value="1"/>
</dbReference>
<comment type="catalytic activity">
    <reaction evidence="1">
        <text>a 4-O-methyl-thymidine in DNA + L-cysteinyl-[protein] = a thymidine in DNA + S-methyl-L-cysteinyl-[protein]</text>
        <dbReference type="Rhea" id="RHEA:53428"/>
        <dbReference type="Rhea" id="RHEA-COMP:10131"/>
        <dbReference type="Rhea" id="RHEA-COMP:10132"/>
        <dbReference type="Rhea" id="RHEA-COMP:13555"/>
        <dbReference type="Rhea" id="RHEA-COMP:13556"/>
        <dbReference type="ChEBI" id="CHEBI:29950"/>
        <dbReference type="ChEBI" id="CHEBI:82612"/>
        <dbReference type="ChEBI" id="CHEBI:137386"/>
        <dbReference type="ChEBI" id="CHEBI:137387"/>
        <dbReference type="EC" id="2.1.1.63"/>
    </reaction>
</comment>
<dbReference type="Gene3D" id="3.30.160.70">
    <property type="entry name" value="Methylated DNA-protein cysteine methyltransferase domain"/>
    <property type="match status" value="1"/>
</dbReference>
<evidence type="ECO:0000259" key="9">
    <source>
        <dbReference type="Pfam" id="PF01035"/>
    </source>
</evidence>
<dbReference type="GO" id="GO:0003908">
    <property type="term" value="F:methylated-DNA-[protein]-cysteine S-methyltransferase activity"/>
    <property type="evidence" value="ECO:0007669"/>
    <property type="project" value="UniProtKB-EC"/>
</dbReference>
<dbReference type="GO" id="GO:0032259">
    <property type="term" value="P:methylation"/>
    <property type="evidence" value="ECO:0007669"/>
    <property type="project" value="UniProtKB-KW"/>
</dbReference>
<evidence type="ECO:0000256" key="5">
    <source>
        <dbReference type="ARBA" id="ARBA00022679"/>
    </source>
</evidence>
<dbReference type="OrthoDB" id="9811249at2"/>
<dbReference type="SUPFAM" id="SSF53155">
    <property type="entry name" value="Methylated DNA-protein cysteine methyltransferase domain"/>
    <property type="match status" value="1"/>
</dbReference>